<keyword evidence="1" id="KW-0812">Transmembrane</keyword>
<keyword evidence="1" id="KW-1133">Transmembrane helix</keyword>
<dbReference type="EMBL" id="JAURUO010000025">
    <property type="protein sequence ID" value="MDP9729867.1"/>
    <property type="molecule type" value="Genomic_DNA"/>
</dbReference>
<keyword evidence="1" id="KW-0472">Membrane</keyword>
<proteinExistence type="predicted"/>
<feature type="transmembrane region" description="Helical" evidence="1">
    <location>
        <begin position="73"/>
        <end position="101"/>
    </location>
</feature>
<evidence type="ECO:0000313" key="2">
    <source>
        <dbReference type="EMBL" id="MDP9729867.1"/>
    </source>
</evidence>
<name>A0ABT9M027_9BACL</name>
<dbReference type="RefSeq" id="WP_203114230.1">
    <property type="nucleotide sequence ID" value="NZ_JAURUO010000025.1"/>
</dbReference>
<comment type="caution">
    <text evidence="2">The sequence shown here is derived from an EMBL/GenBank/DDBJ whole genome shotgun (WGS) entry which is preliminary data.</text>
</comment>
<accession>A0ABT9M027</accession>
<evidence type="ECO:0008006" key="4">
    <source>
        <dbReference type="Google" id="ProtNLM"/>
    </source>
</evidence>
<organism evidence="2 3">
    <name type="scientific">Alicyclobacillus tolerans</name>
    <dbReference type="NCBI Taxonomy" id="90970"/>
    <lineage>
        <taxon>Bacteria</taxon>
        <taxon>Bacillati</taxon>
        <taxon>Bacillota</taxon>
        <taxon>Bacilli</taxon>
        <taxon>Bacillales</taxon>
        <taxon>Alicyclobacillaceae</taxon>
        <taxon>Alicyclobacillus</taxon>
    </lineage>
</organism>
<keyword evidence="3" id="KW-1185">Reference proteome</keyword>
<evidence type="ECO:0000256" key="1">
    <source>
        <dbReference type="SAM" id="Phobius"/>
    </source>
</evidence>
<sequence length="215" mass="24849">MSNETKSPIEQASGASGAIGAFWNTYLVRYAAPTVLAYLELWYLLNQKGTWIPDIKQFQTSLSLEHVNNFPTLFIVASVSIFYMYLGSMPILVLHTFRIYFWKMLKMLKKVVIFIFTCKCSKQDKDVLNKNIVSFYKALSWARTRDNRARGDYIKSYRELREHGNAFLNMASSLVLTYFLSVFHNTFVVLFIWTVIGGVSWFCATALEINMASEY</sequence>
<reference evidence="2 3" key="1">
    <citation type="submission" date="2023-07" db="EMBL/GenBank/DDBJ databases">
        <title>Genomic Encyclopedia of Type Strains, Phase IV (KMG-IV): sequencing the most valuable type-strain genomes for metagenomic binning, comparative biology and taxonomic classification.</title>
        <authorList>
            <person name="Goeker M."/>
        </authorList>
    </citation>
    <scope>NUCLEOTIDE SEQUENCE [LARGE SCALE GENOMIC DNA]</scope>
    <source>
        <strain evidence="2 3">DSM 25924</strain>
    </source>
</reference>
<protein>
    <recommendedName>
        <fullName evidence="4">ABC transmembrane type-1 domain-containing protein</fullName>
    </recommendedName>
</protein>
<gene>
    <name evidence="2" type="ORF">J2S04_002844</name>
</gene>
<evidence type="ECO:0000313" key="3">
    <source>
        <dbReference type="Proteomes" id="UP001229209"/>
    </source>
</evidence>
<dbReference type="Proteomes" id="UP001229209">
    <property type="component" value="Unassembled WGS sequence"/>
</dbReference>